<comment type="caution">
    <text evidence="2">The sequence shown here is derived from an EMBL/GenBank/DDBJ whole genome shotgun (WGS) entry which is preliminary data.</text>
</comment>
<accession>S8EF58</accession>
<dbReference type="EMBL" id="AUSU01000018">
    <property type="protein sequence ID" value="EPS74653.1"/>
    <property type="molecule type" value="Genomic_DNA"/>
</dbReference>
<evidence type="ECO:0000256" key="1">
    <source>
        <dbReference type="SAM" id="MobiDB-lite"/>
    </source>
</evidence>
<evidence type="ECO:0000313" key="3">
    <source>
        <dbReference type="Proteomes" id="UP000015453"/>
    </source>
</evidence>
<organism evidence="2 3">
    <name type="scientific">Genlisea aurea</name>
    <dbReference type="NCBI Taxonomy" id="192259"/>
    <lineage>
        <taxon>Eukaryota</taxon>
        <taxon>Viridiplantae</taxon>
        <taxon>Streptophyta</taxon>
        <taxon>Embryophyta</taxon>
        <taxon>Tracheophyta</taxon>
        <taxon>Spermatophyta</taxon>
        <taxon>Magnoliopsida</taxon>
        <taxon>eudicotyledons</taxon>
        <taxon>Gunneridae</taxon>
        <taxon>Pentapetalae</taxon>
        <taxon>asterids</taxon>
        <taxon>lamiids</taxon>
        <taxon>Lamiales</taxon>
        <taxon>Lentibulariaceae</taxon>
        <taxon>Genlisea</taxon>
    </lineage>
</organism>
<feature type="compositionally biased region" description="Basic and acidic residues" evidence="1">
    <location>
        <begin position="1"/>
        <end position="16"/>
    </location>
</feature>
<sequence>MDGCLKRMDGLKKGNEAEEAAGNGATDSSHRSNLKTHLHLLPDDSTEFVHSIHPKKEPRHQRPKRLELV</sequence>
<reference evidence="2 3" key="1">
    <citation type="journal article" date="2013" name="BMC Genomics">
        <title>The miniature genome of a carnivorous plant Genlisea aurea contains a low number of genes and short non-coding sequences.</title>
        <authorList>
            <person name="Leushkin E.V."/>
            <person name="Sutormin R.A."/>
            <person name="Nabieva E.R."/>
            <person name="Penin A.A."/>
            <person name="Kondrashov A.S."/>
            <person name="Logacheva M.D."/>
        </authorList>
    </citation>
    <scope>NUCLEOTIDE SEQUENCE [LARGE SCALE GENOMIC DNA]</scope>
</reference>
<proteinExistence type="predicted"/>
<name>S8EF58_9LAMI</name>
<feature type="compositionally biased region" description="Basic residues" evidence="1">
    <location>
        <begin position="52"/>
        <end position="63"/>
    </location>
</feature>
<feature type="region of interest" description="Disordered" evidence="1">
    <location>
        <begin position="1"/>
        <end position="69"/>
    </location>
</feature>
<evidence type="ECO:0000313" key="2">
    <source>
        <dbReference type="EMBL" id="EPS74653.1"/>
    </source>
</evidence>
<keyword evidence="3" id="KW-1185">Reference proteome</keyword>
<dbReference type="Proteomes" id="UP000015453">
    <property type="component" value="Unassembled WGS sequence"/>
</dbReference>
<dbReference type="AlphaFoldDB" id="S8EF58"/>
<protein>
    <submittedName>
        <fullName evidence="2">Uncharacterized protein</fullName>
    </submittedName>
</protein>
<gene>
    <name evidence="2" type="ORF">M569_00132</name>
</gene>